<dbReference type="InterPro" id="IPR022488">
    <property type="entry name" value="PPK2-related"/>
</dbReference>
<dbReference type="RefSeq" id="WP_046005271.1">
    <property type="nucleotide sequence ID" value="NZ_JXYA01000026.1"/>
</dbReference>
<dbReference type="GO" id="GO:0008976">
    <property type="term" value="F:polyphosphate kinase activity"/>
    <property type="evidence" value="ECO:0007669"/>
    <property type="project" value="InterPro"/>
</dbReference>
<evidence type="ECO:0000259" key="4">
    <source>
        <dbReference type="Pfam" id="PF03976"/>
    </source>
</evidence>
<dbReference type="PIRSF" id="PIRSF028756">
    <property type="entry name" value="PPK2_prd"/>
    <property type="match status" value="1"/>
</dbReference>
<dbReference type="InterPro" id="IPR016898">
    <property type="entry name" value="Polyphosphate_phosphotransfera"/>
</dbReference>
<dbReference type="SUPFAM" id="SSF52540">
    <property type="entry name" value="P-loop containing nucleoside triphosphate hydrolases"/>
    <property type="match status" value="1"/>
</dbReference>
<evidence type="ECO:0000313" key="6">
    <source>
        <dbReference type="Proteomes" id="UP000033452"/>
    </source>
</evidence>
<dbReference type="InterPro" id="IPR027417">
    <property type="entry name" value="P-loop_NTPase"/>
</dbReference>
<organism evidence="5 6">
    <name type="scientific">Pseudoalteromonas rubra</name>
    <dbReference type="NCBI Taxonomy" id="43658"/>
    <lineage>
        <taxon>Bacteria</taxon>
        <taxon>Pseudomonadati</taxon>
        <taxon>Pseudomonadota</taxon>
        <taxon>Gammaproteobacteria</taxon>
        <taxon>Alteromonadales</taxon>
        <taxon>Pseudoalteromonadaceae</taxon>
        <taxon>Pseudoalteromonas</taxon>
    </lineage>
</organism>
<proteinExistence type="inferred from homology"/>
<evidence type="ECO:0000256" key="2">
    <source>
        <dbReference type="ARBA" id="ARBA00022679"/>
    </source>
</evidence>
<dbReference type="AlphaFoldDB" id="A0A0F4QMQ2"/>
<dbReference type="PANTHER" id="PTHR34383">
    <property type="entry name" value="POLYPHOSPHATE:AMP PHOSPHOTRANSFERASE-RELATED"/>
    <property type="match status" value="1"/>
</dbReference>
<dbReference type="Pfam" id="PF03976">
    <property type="entry name" value="PPK2"/>
    <property type="match status" value="1"/>
</dbReference>
<evidence type="ECO:0000313" key="5">
    <source>
        <dbReference type="EMBL" id="KJZ08619.1"/>
    </source>
</evidence>
<reference evidence="5 6" key="1">
    <citation type="journal article" date="2015" name="BMC Genomics">
        <title>Genome mining reveals unlocked bioactive potential of marine Gram-negative bacteria.</title>
        <authorList>
            <person name="Machado H."/>
            <person name="Sonnenschein E.C."/>
            <person name="Melchiorsen J."/>
            <person name="Gram L."/>
        </authorList>
    </citation>
    <scope>NUCLEOTIDE SEQUENCE [LARGE SCALE GENOMIC DNA]</scope>
    <source>
        <strain evidence="5 6">S2471</strain>
    </source>
</reference>
<dbReference type="Proteomes" id="UP000033452">
    <property type="component" value="Unassembled WGS sequence"/>
</dbReference>
<dbReference type="EMBL" id="JXYA01000026">
    <property type="protein sequence ID" value="KJZ08619.1"/>
    <property type="molecule type" value="Genomic_DNA"/>
</dbReference>
<dbReference type="OrthoDB" id="9775224at2"/>
<keyword evidence="2" id="KW-0808">Transferase</keyword>
<comment type="caution">
    <text evidence="5">The sequence shown here is derived from an EMBL/GenBank/DDBJ whole genome shotgun (WGS) entry which is preliminary data.</text>
</comment>
<feature type="domain" description="Polyphosphate kinase-2-related" evidence="4">
    <location>
        <begin position="28"/>
        <end position="247"/>
    </location>
</feature>
<accession>A0A0F4QMQ2</accession>
<dbReference type="PANTHER" id="PTHR34383:SF3">
    <property type="entry name" value="POLYPHOSPHATE:AMP PHOSPHOTRANSFERASE"/>
    <property type="match status" value="1"/>
</dbReference>
<dbReference type="Gene3D" id="3.40.50.300">
    <property type="entry name" value="P-loop containing nucleotide triphosphate hydrolases"/>
    <property type="match status" value="1"/>
</dbReference>
<sequence>MNIEPKLSVLLNRQITVKAPLEHPALDDKKAYRRALKYWQNELLHVQQAYYHQGRRALIIFEGWDAAGKGGAIRRITERLDPRGYQVFPISAPKDEEQGRHYLYRFYNKLPKAGTLTIFDRSYYGRVLVERVEAFATQSEWQRAYQEINEFERLLHDDNVKVVKLFLHISAQEQLKRFEERLNNPYKRWKLTEEDIRNRNRRDDYEQAIDDMFARTDTQQAPWHLVLGEHKWYTRVEVLKTLVKTLSDGVDTTPPPVDPNVVRLAKEHLGIKHKRKD</sequence>
<keyword evidence="3 5" id="KW-0418">Kinase</keyword>
<evidence type="ECO:0000256" key="3">
    <source>
        <dbReference type="ARBA" id="ARBA00022777"/>
    </source>
</evidence>
<gene>
    <name evidence="5" type="ORF">TW77_12280</name>
</gene>
<protein>
    <submittedName>
        <fullName evidence="5">Polyphosphate kinase</fullName>
    </submittedName>
</protein>
<comment type="similarity">
    <text evidence="1">Belongs to the polyphosphate kinase 2 (PPK2) family. Class I subfamily.</text>
</comment>
<keyword evidence="6" id="KW-1185">Reference proteome</keyword>
<dbReference type="PATRIC" id="fig|43658.5.peg.2598"/>
<name>A0A0F4QMQ2_9GAMM</name>
<evidence type="ECO:0000256" key="1">
    <source>
        <dbReference type="ARBA" id="ARBA00009924"/>
    </source>
</evidence>